<dbReference type="EMBL" id="FNAQ01000002">
    <property type="protein sequence ID" value="SDD96380.1"/>
    <property type="molecule type" value="Genomic_DNA"/>
</dbReference>
<name>A0A1G6Z190_9BACT</name>
<gene>
    <name evidence="1" type="ORF">SAMN05661003_102256</name>
</gene>
<dbReference type="AlphaFoldDB" id="A0A1G6Z190"/>
<dbReference type="Proteomes" id="UP000243205">
    <property type="component" value="Unassembled WGS sequence"/>
</dbReference>
<keyword evidence="2" id="KW-1185">Reference proteome</keyword>
<evidence type="ECO:0000313" key="1">
    <source>
        <dbReference type="EMBL" id="SDD96380.1"/>
    </source>
</evidence>
<reference evidence="2" key="1">
    <citation type="submission" date="2016-10" db="EMBL/GenBank/DDBJ databases">
        <authorList>
            <person name="Varghese N."/>
            <person name="Submissions S."/>
        </authorList>
    </citation>
    <scope>NUCLEOTIDE SEQUENCE [LARGE SCALE GENOMIC DNA]</scope>
    <source>
        <strain evidence="2">DSM 8987</strain>
    </source>
</reference>
<proteinExistence type="predicted"/>
<accession>A0A1G6Z190</accession>
<dbReference type="RefSeq" id="WP_092076320.1">
    <property type="nucleotide sequence ID" value="NZ_FNAQ01000002.1"/>
</dbReference>
<protein>
    <submittedName>
        <fullName evidence="1">Uncharacterized protein</fullName>
    </submittedName>
</protein>
<evidence type="ECO:0000313" key="2">
    <source>
        <dbReference type="Proteomes" id="UP000243205"/>
    </source>
</evidence>
<sequence length="359" mass="38751">MTTATPSPAHDENSLPAFLLAELVPLEQAALVEAMTQPPQPVATTPPALCGPLRHLALFLTGAPLAALPERLSAARRCARAALTDASLTSEQQAAAIKAAVLLHSPEVENLSLAPWAPAAAALPPRSSALRGWLHVTLGEDYSASLTTAADDLLAVHQLLEIVTRTAAPAAAWLSWPDAAAIYQHEKPASAYRQPNARRIHHHRLIELDPRRSKADLRRDLCALLETIEAEQRLDGADEPARLDRALPEKKRAAALQALAVLQVWGWPGSVEQDRATVKTCRGEAAWRDHSGASWQRLDSLLHRWQVHPAPNLPPLAERAAGAEAQSLIRWRSRYQGHAAALLQAARTGAAISTLPLPR</sequence>
<organism evidence="1 2">
    <name type="scientific">Desulfuromonas thiophila</name>
    <dbReference type="NCBI Taxonomy" id="57664"/>
    <lineage>
        <taxon>Bacteria</taxon>
        <taxon>Pseudomonadati</taxon>
        <taxon>Thermodesulfobacteriota</taxon>
        <taxon>Desulfuromonadia</taxon>
        <taxon>Desulfuromonadales</taxon>
        <taxon>Desulfuromonadaceae</taxon>
        <taxon>Desulfuromonas</taxon>
    </lineage>
</organism>